<gene>
    <name evidence="1" type="ORF">PIL02S_01884</name>
</gene>
<evidence type="ECO:0008006" key="3">
    <source>
        <dbReference type="Google" id="ProtNLM"/>
    </source>
</evidence>
<dbReference type="Proteomes" id="UP000247459">
    <property type="component" value="Unassembled WGS sequence"/>
</dbReference>
<dbReference type="EMBL" id="PRLG01000015">
    <property type="protein sequence ID" value="PYY29684.1"/>
    <property type="molecule type" value="Genomic_DNA"/>
</dbReference>
<organism evidence="1 2">
    <name type="scientific">Paenibacillus illinoisensis</name>
    <dbReference type="NCBI Taxonomy" id="59845"/>
    <lineage>
        <taxon>Bacteria</taxon>
        <taxon>Bacillati</taxon>
        <taxon>Bacillota</taxon>
        <taxon>Bacilli</taxon>
        <taxon>Bacillales</taxon>
        <taxon>Paenibacillaceae</taxon>
        <taxon>Paenibacillus</taxon>
    </lineage>
</organism>
<comment type="caution">
    <text evidence="1">The sequence shown here is derived from an EMBL/GenBank/DDBJ whole genome shotgun (WGS) entry which is preliminary data.</text>
</comment>
<name>A0A2W0CCF6_9BACL</name>
<evidence type="ECO:0000313" key="1">
    <source>
        <dbReference type="EMBL" id="PYY29684.1"/>
    </source>
</evidence>
<reference evidence="1 2" key="1">
    <citation type="submission" date="2018-01" db="EMBL/GenBank/DDBJ databases">
        <title>Genome sequence of the PGP bacterium Paenibacillus illinoisensis E3.</title>
        <authorList>
            <person name="Rolli E."/>
            <person name="Marasco R."/>
            <person name="Bessem C."/>
            <person name="Michoud G."/>
            <person name="Gaiarsa S."/>
            <person name="Borin S."/>
            <person name="Daffonchio D."/>
        </authorList>
    </citation>
    <scope>NUCLEOTIDE SEQUENCE [LARGE SCALE GENOMIC DNA]</scope>
    <source>
        <strain evidence="1 2">E3</strain>
    </source>
</reference>
<proteinExistence type="predicted"/>
<dbReference type="NCBIfam" id="TIGR03696">
    <property type="entry name" value="Rhs_assc_core"/>
    <property type="match status" value="1"/>
</dbReference>
<accession>A0A2W0CCF6</accession>
<dbReference type="InterPro" id="IPR022385">
    <property type="entry name" value="Rhs_assc_core"/>
</dbReference>
<protein>
    <recommendedName>
        <fullName evidence="3">RHS repeat-associated core domain-containing protein</fullName>
    </recommendedName>
</protein>
<dbReference type="AlphaFoldDB" id="A0A2W0CCF6"/>
<evidence type="ECO:0000313" key="2">
    <source>
        <dbReference type="Proteomes" id="UP000247459"/>
    </source>
</evidence>
<sequence length="118" mass="13650">MRARWYDPSMARFIGEDTYEGELTNPLSQNLYTYVENNPLIYSDPGGNFKIRSADFLALESFGITVGDYVQGKKLGEYDYERAKDRKALTAAERYVVDMLRHGERCLFKPCEGRFKTI</sequence>
<dbReference type="Gene3D" id="2.180.10.10">
    <property type="entry name" value="RHS repeat-associated core"/>
    <property type="match status" value="1"/>
</dbReference>